<reference evidence="2" key="1">
    <citation type="journal article" date="2017" name="bioRxiv">
        <title>Comparative analysis of the genomes of Stylophora pistillata and Acropora digitifera provides evidence for extensive differences between species of corals.</title>
        <authorList>
            <person name="Voolstra C.R."/>
            <person name="Li Y."/>
            <person name="Liew Y.J."/>
            <person name="Baumgarten S."/>
            <person name="Zoccola D."/>
            <person name="Flot J.-F."/>
            <person name="Tambutte S."/>
            <person name="Allemand D."/>
            <person name="Aranda M."/>
        </authorList>
    </citation>
    <scope>NUCLEOTIDE SEQUENCE [LARGE SCALE GENOMIC DNA]</scope>
</reference>
<dbReference type="AlphaFoldDB" id="A0A2B4RTF9"/>
<dbReference type="PANTHER" id="PTHR21301:SF10">
    <property type="entry name" value="REVERSE TRANSCRIPTASE DOMAIN-CONTAINING PROTEIN"/>
    <property type="match status" value="1"/>
</dbReference>
<gene>
    <name evidence="1" type="ORF">AWC38_SpisGene13771</name>
</gene>
<evidence type="ECO:0000313" key="1">
    <source>
        <dbReference type="EMBL" id="PFX21724.1"/>
    </source>
</evidence>
<comment type="caution">
    <text evidence="1">The sequence shown here is derived from an EMBL/GenBank/DDBJ whole genome shotgun (WGS) entry which is preliminary data.</text>
</comment>
<evidence type="ECO:0000313" key="2">
    <source>
        <dbReference type="Proteomes" id="UP000225706"/>
    </source>
</evidence>
<protein>
    <recommendedName>
        <fullName evidence="3">Reverse transcriptase domain-containing protein</fullName>
    </recommendedName>
</protein>
<evidence type="ECO:0008006" key="3">
    <source>
        <dbReference type="Google" id="ProtNLM"/>
    </source>
</evidence>
<proteinExistence type="predicted"/>
<dbReference type="PANTHER" id="PTHR21301">
    <property type="entry name" value="REVERSE TRANSCRIPTASE"/>
    <property type="match status" value="1"/>
</dbReference>
<dbReference type="STRING" id="50429.A0A2B4RTF9"/>
<keyword evidence="2" id="KW-1185">Reference proteome</keyword>
<dbReference type="Proteomes" id="UP000225706">
    <property type="component" value="Unassembled WGS sequence"/>
</dbReference>
<organism evidence="1 2">
    <name type="scientific">Stylophora pistillata</name>
    <name type="common">Smooth cauliflower coral</name>
    <dbReference type="NCBI Taxonomy" id="50429"/>
    <lineage>
        <taxon>Eukaryota</taxon>
        <taxon>Metazoa</taxon>
        <taxon>Cnidaria</taxon>
        <taxon>Anthozoa</taxon>
        <taxon>Hexacorallia</taxon>
        <taxon>Scleractinia</taxon>
        <taxon>Astrocoeniina</taxon>
        <taxon>Pocilloporidae</taxon>
        <taxon>Stylophora</taxon>
    </lineage>
</organism>
<dbReference type="EMBL" id="LSMT01000265">
    <property type="protein sequence ID" value="PFX21724.1"/>
    <property type="molecule type" value="Genomic_DNA"/>
</dbReference>
<dbReference type="Pfam" id="PF20706">
    <property type="entry name" value="GT4-conflict"/>
    <property type="match status" value="1"/>
</dbReference>
<name>A0A2B4RTF9_STYPI</name>
<dbReference type="OrthoDB" id="5982087at2759"/>
<accession>A0A2B4RTF9</accession>
<sequence length="414" mass="46771">MSIAKHSGKYKLESGVTADAIADDEEMNRLELELCKASNLVVAVGSLLQRKYQRSLPDIKVEVITPGIFEEYTDPTAAQCEREGFSIFVFGRGSLADFSLKGYNIIGKAVASLERKFELTFVGAAQDEQRKTEKSSSTKDEQRALKRLRNDENIVILPADKGQVTVVLEKSDYHNKMDALVKDKRTYEELKRDPTPALQRKLNSKLLTPNKRNAFDTQRYYRLRCSVPQPPKLYGLPKLHKPGFPMRPIVSFCGSPTYQLSKYLTTILQQLTDKSRHKLQSTEDFLNATKTVQIPDDYKLVSFDVKSLFTSISLQLALRCTETAIRQSTDPLLLPTDDIMDLPNICPTSTYFQYNGKHYKQLHGTAMGSPVSAQAAQALFENHTSNRICISIYKGLYGIFYKIAIEIVKSKNIE</sequence>